<evidence type="ECO:0000313" key="2">
    <source>
        <dbReference type="EMBL" id="VDP08770.1"/>
    </source>
</evidence>
<keyword evidence="3" id="KW-1185">Reference proteome</keyword>
<evidence type="ECO:0000313" key="4">
    <source>
        <dbReference type="WBParaSite" id="SBAD_0000619101-mRNA-1"/>
    </source>
</evidence>
<dbReference type="Proteomes" id="UP000270296">
    <property type="component" value="Unassembled WGS sequence"/>
</dbReference>
<accession>A0A183IQQ9</accession>
<evidence type="ECO:0000256" key="1">
    <source>
        <dbReference type="SAM" id="MobiDB-lite"/>
    </source>
</evidence>
<gene>
    <name evidence="2" type="ORF">SBAD_LOCUS5956</name>
</gene>
<dbReference type="WBParaSite" id="SBAD_0000619101-mRNA-1">
    <property type="protein sequence ID" value="SBAD_0000619101-mRNA-1"/>
    <property type="gene ID" value="SBAD_0000619101"/>
</dbReference>
<feature type="compositionally biased region" description="Basic and acidic residues" evidence="1">
    <location>
        <begin position="1"/>
        <end position="23"/>
    </location>
</feature>
<organism evidence="4">
    <name type="scientific">Soboliphyme baturini</name>
    <dbReference type="NCBI Taxonomy" id="241478"/>
    <lineage>
        <taxon>Eukaryota</taxon>
        <taxon>Metazoa</taxon>
        <taxon>Ecdysozoa</taxon>
        <taxon>Nematoda</taxon>
        <taxon>Enoplea</taxon>
        <taxon>Dorylaimia</taxon>
        <taxon>Dioctophymatida</taxon>
        <taxon>Dioctophymatoidea</taxon>
        <taxon>Soboliphymatidae</taxon>
        <taxon>Soboliphyme</taxon>
    </lineage>
</organism>
<feature type="region of interest" description="Disordered" evidence="1">
    <location>
        <begin position="1"/>
        <end position="48"/>
    </location>
</feature>
<protein>
    <submittedName>
        <fullName evidence="4">Protein kinase domain-containing protein</fullName>
    </submittedName>
</protein>
<dbReference type="AlphaFoldDB" id="A0A183IQQ9"/>
<sequence length="137" mass="15371">MEGRDPDNAEIVERNGEREDRELVWTSGDADEEKRQKKKKSLRGLRREVKTDREHFRLQTHDDAKTPNVNLMSANDGGSFIHRLCGGGSFGRLRGVFDPPPLNQPTLMGRLRFQGCERSIVSLGYTSSGGLRVVGAF</sequence>
<dbReference type="EMBL" id="UZAM01009372">
    <property type="protein sequence ID" value="VDP08770.1"/>
    <property type="molecule type" value="Genomic_DNA"/>
</dbReference>
<proteinExistence type="predicted"/>
<name>A0A183IQQ9_9BILA</name>
<reference evidence="4" key="1">
    <citation type="submission" date="2016-06" db="UniProtKB">
        <authorList>
            <consortium name="WormBaseParasite"/>
        </authorList>
    </citation>
    <scope>IDENTIFICATION</scope>
</reference>
<evidence type="ECO:0000313" key="3">
    <source>
        <dbReference type="Proteomes" id="UP000270296"/>
    </source>
</evidence>
<reference evidence="2 3" key="2">
    <citation type="submission" date="2018-11" db="EMBL/GenBank/DDBJ databases">
        <authorList>
            <consortium name="Pathogen Informatics"/>
        </authorList>
    </citation>
    <scope>NUCLEOTIDE SEQUENCE [LARGE SCALE GENOMIC DNA]</scope>
</reference>